<dbReference type="KEGG" id="dgg:DGI_0270"/>
<dbReference type="RefSeq" id="WP_021758806.1">
    <property type="nucleotide sequence ID" value="NC_022444.1"/>
</dbReference>
<dbReference type="eggNOG" id="ENOG5031809">
    <property type="taxonomic scope" value="Bacteria"/>
</dbReference>
<evidence type="ECO:0000313" key="2">
    <source>
        <dbReference type="EMBL" id="AGW12201.1"/>
    </source>
</evidence>
<dbReference type="OrthoDB" id="5455289at2"/>
<keyword evidence="1" id="KW-0732">Signal</keyword>
<gene>
    <name evidence="2" type="ORF">DGI_0270</name>
</gene>
<dbReference type="PATRIC" id="fig|1121448.10.peg.275"/>
<evidence type="ECO:0000256" key="1">
    <source>
        <dbReference type="SAM" id="SignalP"/>
    </source>
</evidence>
<proteinExistence type="predicted"/>
<keyword evidence="3" id="KW-1185">Reference proteome</keyword>
<reference evidence="3" key="2">
    <citation type="submission" date="2013-07" db="EMBL/GenBank/DDBJ databases">
        <authorList>
            <person name="Morais-Silva F.O."/>
            <person name="Rezende A.M."/>
            <person name="Pimentel C."/>
            <person name="Resende D.M."/>
            <person name="Santos C.I."/>
            <person name="Clemente C."/>
            <person name="de Oliveira L.M."/>
            <person name="da Silva S.M."/>
            <person name="Costa D.A."/>
            <person name="Varela-Raposo A."/>
            <person name="Horacio E.C.A."/>
            <person name="Matos M."/>
            <person name="Flores O."/>
            <person name="Ruiz J.C."/>
            <person name="Rodrigues-Pousada C."/>
        </authorList>
    </citation>
    <scope>NUCLEOTIDE SEQUENCE [LARGE SCALE GENOMIC DNA]</scope>
    <source>
        <strain evidence="3">ATCC 19364 / DSM 1382 / NCIMB 9332 / VKM B-1759</strain>
    </source>
</reference>
<dbReference type="AlphaFoldDB" id="T2G7U4"/>
<evidence type="ECO:0000313" key="3">
    <source>
        <dbReference type="Proteomes" id="UP000016587"/>
    </source>
</evidence>
<dbReference type="HOGENOM" id="CLU_1425889_0_0_7"/>
<reference evidence="2 3" key="1">
    <citation type="journal article" date="2013" name="J. Bacteriol.">
        <title>Roles of HynAB and Ech, the only two hydrogenases found in the model sulfate reducer Desulfovibrio gigas.</title>
        <authorList>
            <person name="Morais-Silva F.O."/>
            <person name="Santos C.I."/>
            <person name="Rodrigues R."/>
            <person name="Pereira I.A."/>
            <person name="Rodrigues-Pousada C."/>
        </authorList>
    </citation>
    <scope>NUCLEOTIDE SEQUENCE [LARGE SCALE GENOMIC DNA]</scope>
    <source>
        <strain evidence="3">ATCC 19364 / DSM 1382 / NCIMB 9332 / VKM B-1759</strain>
    </source>
</reference>
<dbReference type="EMBL" id="CP006585">
    <property type="protein sequence ID" value="AGW12201.1"/>
    <property type="molecule type" value="Genomic_DNA"/>
</dbReference>
<organism evidence="2 3">
    <name type="scientific">Megalodesulfovibrio gigas (strain ATCC 19364 / DSM 1382 / NCIMB 9332 / VKM B-1759)</name>
    <name type="common">Desulfovibrio gigas</name>
    <dbReference type="NCBI Taxonomy" id="1121448"/>
    <lineage>
        <taxon>Bacteria</taxon>
        <taxon>Pseudomonadati</taxon>
        <taxon>Thermodesulfobacteriota</taxon>
        <taxon>Desulfovibrionia</taxon>
        <taxon>Desulfovibrionales</taxon>
        <taxon>Desulfovibrionaceae</taxon>
        <taxon>Megalodesulfovibrio</taxon>
    </lineage>
</organism>
<accession>T2G7U4</accession>
<dbReference type="Proteomes" id="UP000016587">
    <property type="component" value="Chromosome"/>
</dbReference>
<sequence length="195" mass="21718">MAVRLAVALCSLLLAVAALFPAPARATDLFFADFQSGVPAQFSEKAVFRLDNIKALGLFNNKNRKRPSGVTLTLEQLPAGKPLELRFDLYLVGNWESRGQRLSDRFTVHANEQQVFLLDQFPCKILNNDETQTVDALGMVVVKEHVLGYWKVPVRVDLPAALVKDGALELDFYAKLTGKGTEFWALDDVRVRVAE</sequence>
<feature type="signal peptide" evidence="1">
    <location>
        <begin position="1"/>
        <end position="26"/>
    </location>
</feature>
<name>T2G7U4_MEGG1</name>
<evidence type="ECO:0008006" key="4">
    <source>
        <dbReference type="Google" id="ProtNLM"/>
    </source>
</evidence>
<protein>
    <recommendedName>
        <fullName evidence="4">Lipoprotein</fullName>
    </recommendedName>
</protein>
<dbReference type="STRING" id="1121448.DGI_0270"/>
<feature type="chain" id="PRO_5004599662" description="Lipoprotein" evidence="1">
    <location>
        <begin position="27"/>
        <end position="195"/>
    </location>
</feature>